<name>A0A7R7V828_9MOLU</name>
<organism evidence="4 5">
    <name type="scientific">Mariniplasma anaerobium</name>
    <dbReference type="NCBI Taxonomy" id="2735436"/>
    <lineage>
        <taxon>Bacteria</taxon>
        <taxon>Bacillati</taxon>
        <taxon>Mycoplasmatota</taxon>
        <taxon>Mollicutes</taxon>
        <taxon>Acholeplasmatales</taxon>
        <taxon>Acholeplasmataceae</taxon>
        <taxon>Mariniplasma</taxon>
    </lineage>
</organism>
<dbReference type="GO" id="GO:0030246">
    <property type="term" value="F:carbohydrate binding"/>
    <property type="evidence" value="ECO:0007669"/>
    <property type="project" value="InterPro"/>
</dbReference>
<protein>
    <submittedName>
        <fullName evidence="4">Aldose 1-epimerase</fullName>
    </submittedName>
</protein>
<dbReference type="Pfam" id="PF01263">
    <property type="entry name" value="Aldose_epim"/>
    <property type="match status" value="1"/>
</dbReference>
<dbReference type="GO" id="GO:0006006">
    <property type="term" value="P:glucose metabolic process"/>
    <property type="evidence" value="ECO:0007669"/>
    <property type="project" value="TreeGrafter"/>
</dbReference>
<evidence type="ECO:0000256" key="1">
    <source>
        <dbReference type="ARBA" id="ARBA00006206"/>
    </source>
</evidence>
<evidence type="ECO:0000256" key="2">
    <source>
        <dbReference type="ARBA" id="ARBA00023235"/>
    </source>
</evidence>
<dbReference type="EMBL" id="AP024412">
    <property type="protein sequence ID" value="BCR35931.1"/>
    <property type="molecule type" value="Genomic_DNA"/>
</dbReference>
<accession>A0A7R7V828</accession>
<dbReference type="InterPro" id="IPR014718">
    <property type="entry name" value="GH-type_carb-bd"/>
</dbReference>
<dbReference type="GO" id="GO:0004034">
    <property type="term" value="F:aldose 1-epimerase activity"/>
    <property type="evidence" value="ECO:0007669"/>
    <property type="project" value="TreeGrafter"/>
</dbReference>
<dbReference type="AlphaFoldDB" id="A0A7R7V828"/>
<evidence type="ECO:0000256" key="3">
    <source>
        <dbReference type="ARBA" id="ARBA00023277"/>
    </source>
</evidence>
<reference evidence="4" key="1">
    <citation type="submission" date="2021-01" db="EMBL/GenBank/DDBJ databases">
        <title>Draft genome sequence of Acholeplasmataceae bacterium strain Mahy22.</title>
        <authorList>
            <person name="Watanabe M."/>
            <person name="Kojima H."/>
            <person name="Fukui M."/>
        </authorList>
    </citation>
    <scope>NUCLEOTIDE SEQUENCE</scope>
    <source>
        <strain evidence="4">Mahy22</strain>
    </source>
</reference>
<sequence length="342" mass="38740">MKNELLIEKQNSSKGLLEIITMTNDNAEVVLISNGAGIFSYEYLGKDLVITPASIESYIKDSAYYGKTIGRTSGRLVMPSFKIDDKEYPIKAYNSKYTQLHGGATGFSKRNFFVTHVDKNDEFVKVVLRYVSKDLEEGFPGELTLDVAYQLNLDGYLDITHDATSTKDTLCNITNHAYFNFDQSQATIYNHEIKVNASHYLDIDDDNIIKAKKDVSNTAFDLRKTTNFKSAIDKMQNTSFSGFDHTWIFDSNENDIKAKVYDPATKIGLNLYTSYPAVVIYTHNVVSGIDLKGPFDAKAKHCSFTLECQFEPGGIHHKGLNQAILRKNEHYHHTIKFEPYKK</sequence>
<evidence type="ECO:0000313" key="5">
    <source>
        <dbReference type="Proteomes" id="UP000620133"/>
    </source>
</evidence>
<dbReference type="KEGG" id="manr:MPAN_008240"/>
<dbReference type="Gene3D" id="2.70.98.10">
    <property type="match status" value="1"/>
</dbReference>
<dbReference type="InterPro" id="IPR011013">
    <property type="entry name" value="Gal_mutarotase_sf_dom"/>
</dbReference>
<dbReference type="CDD" id="cd09019">
    <property type="entry name" value="galactose_mutarotase_like"/>
    <property type="match status" value="1"/>
</dbReference>
<keyword evidence="2" id="KW-0413">Isomerase</keyword>
<proteinExistence type="inferred from homology"/>
<comment type="similarity">
    <text evidence="1">Belongs to the aldose epimerase family.</text>
</comment>
<dbReference type="PANTHER" id="PTHR10091:SF0">
    <property type="entry name" value="GALACTOSE MUTAROTASE"/>
    <property type="match status" value="1"/>
</dbReference>
<dbReference type="SUPFAM" id="SSF74650">
    <property type="entry name" value="Galactose mutarotase-like"/>
    <property type="match status" value="1"/>
</dbReference>
<dbReference type="InterPro" id="IPR008183">
    <property type="entry name" value="Aldose_1/G6P_1-epimerase"/>
</dbReference>
<keyword evidence="5" id="KW-1185">Reference proteome</keyword>
<evidence type="ECO:0000313" key="4">
    <source>
        <dbReference type="EMBL" id="BCR35931.1"/>
    </source>
</evidence>
<dbReference type="RefSeq" id="WP_176239776.1">
    <property type="nucleotide sequence ID" value="NZ_AP024412.1"/>
</dbReference>
<dbReference type="GO" id="GO:0033499">
    <property type="term" value="P:galactose catabolic process via UDP-galactose, Leloir pathway"/>
    <property type="evidence" value="ECO:0007669"/>
    <property type="project" value="TreeGrafter"/>
</dbReference>
<gene>
    <name evidence="4" type="ORF">MPAN_008240</name>
</gene>
<dbReference type="InterPro" id="IPR047215">
    <property type="entry name" value="Galactose_mutarotase-like"/>
</dbReference>
<dbReference type="Proteomes" id="UP000620133">
    <property type="component" value="Chromosome"/>
</dbReference>
<dbReference type="PANTHER" id="PTHR10091">
    <property type="entry name" value="ALDOSE-1-EPIMERASE"/>
    <property type="match status" value="1"/>
</dbReference>
<keyword evidence="3" id="KW-0119">Carbohydrate metabolism</keyword>